<evidence type="ECO:0000256" key="2">
    <source>
        <dbReference type="ARBA" id="ARBA00023125"/>
    </source>
</evidence>
<keyword evidence="3" id="KW-0804">Transcription</keyword>
<evidence type="ECO:0000313" key="6">
    <source>
        <dbReference type="EMBL" id="UQN14212.1"/>
    </source>
</evidence>
<evidence type="ECO:0000259" key="5">
    <source>
        <dbReference type="PROSITE" id="PS50977"/>
    </source>
</evidence>
<reference evidence="6" key="1">
    <citation type="submission" date="2022-05" db="EMBL/GenBank/DDBJ databases">
        <title>Complete genome sequence of toluene-degrading Gulosibacter sediminis strain ACHW.36C.</title>
        <authorList>
            <person name="Wai A.C."/>
            <person name="Lai G.K."/>
            <person name="Griffin S.D."/>
            <person name="Leung F.C."/>
        </authorList>
    </citation>
    <scope>NUCLEOTIDE SEQUENCE [LARGE SCALE GENOMIC DNA]</scope>
    <source>
        <strain evidence="6">ACHW.36C</strain>
    </source>
</reference>
<dbReference type="Pfam" id="PF00440">
    <property type="entry name" value="TetR_N"/>
    <property type="match status" value="1"/>
</dbReference>
<feature type="domain" description="HTH tetR-type" evidence="5">
    <location>
        <begin position="13"/>
        <end position="73"/>
    </location>
</feature>
<evidence type="ECO:0000256" key="3">
    <source>
        <dbReference type="ARBA" id="ARBA00023163"/>
    </source>
</evidence>
<dbReference type="SUPFAM" id="SSF46689">
    <property type="entry name" value="Homeodomain-like"/>
    <property type="match status" value="1"/>
</dbReference>
<dbReference type="InterPro" id="IPR009057">
    <property type="entry name" value="Homeodomain-like_sf"/>
</dbReference>
<sequence>MSQRKGRIGRPAASSRVTLEEAAGELALEQGWDAISVNDIATRAGVSRSSFFNYFTAKSDVLWSTFDEAAETGTSLVDVVERLQLAGPPAALTHAEAMGAQNAIAETALSRARRLLRHIAPHPQGAGERIRAEMGALGVVLVVVDWAGDGVTRGALAERMDAVLGTQWRGE</sequence>
<keyword evidence="1" id="KW-0805">Transcription regulation</keyword>
<dbReference type="PANTHER" id="PTHR30055:SF238">
    <property type="entry name" value="MYCOFACTOCIN BIOSYNTHESIS TRANSCRIPTIONAL REGULATOR MFTR-RELATED"/>
    <property type="match status" value="1"/>
</dbReference>
<organism evidence="6">
    <name type="scientific">Gulosibacter sediminis</name>
    <dbReference type="NCBI Taxonomy" id="1729695"/>
    <lineage>
        <taxon>Bacteria</taxon>
        <taxon>Bacillati</taxon>
        <taxon>Actinomycetota</taxon>
        <taxon>Actinomycetes</taxon>
        <taxon>Micrococcales</taxon>
        <taxon>Microbacteriaceae</taxon>
        <taxon>Gulosibacter</taxon>
    </lineage>
</organism>
<gene>
    <name evidence="6" type="ORF">M3M28_09140</name>
</gene>
<name>A0ABY4MYD1_9MICO</name>
<dbReference type="PANTHER" id="PTHR30055">
    <property type="entry name" value="HTH-TYPE TRANSCRIPTIONAL REGULATOR RUTR"/>
    <property type="match status" value="1"/>
</dbReference>
<dbReference type="EMBL" id="CP097160">
    <property type="protein sequence ID" value="UQN14212.1"/>
    <property type="molecule type" value="Genomic_DNA"/>
</dbReference>
<evidence type="ECO:0000256" key="4">
    <source>
        <dbReference type="PROSITE-ProRule" id="PRU00335"/>
    </source>
</evidence>
<proteinExistence type="predicted"/>
<dbReference type="PROSITE" id="PS50977">
    <property type="entry name" value="HTH_TETR_2"/>
    <property type="match status" value="1"/>
</dbReference>
<dbReference type="InterPro" id="IPR050109">
    <property type="entry name" value="HTH-type_TetR-like_transc_reg"/>
</dbReference>
<dbReference type="InterPro" id="IPR001647">
    <property type="entry name" value="HTH_TetR"/>
</dbReference>
<dbReference type="PRINTS" id="PR00455">
    <property type="entry name" value="HTHTETR"/>
</dbReference>
<dbReference type="Gene3D" id="1.10.357.10">
    <property type="entry name" value="Tetracycline Repressor, domain 2"/>
    <property type="match status" value="1"/>
</dbReference>
<evidence type="ECO:0000256" key="1">
    <source>
        <dbReference type="ARBA" id="ARBA00023015"/>
    </source>
</evidence>
<feature type="DNA-binding region" description="H-T-H motif" evidence="4">
    <location>
        <begin position="36"/>
        <end position="55"/>
    </location>
</feature>
<keyword evidence="2 4" id="KW-0238">DNA-binding</keyword>
<protein>
    <submittedName>
        <fullName evidence="6">TetR/AcrR family transcriptional regulator</fullName>
    </submittedName>
</protein>
<accession>A0ABY4MYD1</accession>